<reference evidence="5 6" key="1">
    <citation type="submission" date="2024-04" db="EMBL/GenBank/DDBJ databases">
        <title>Novel species of the genus Ideonella isolated from streams.</title>
        <authorList>
            <person name="Lu H."/>
        </authorList>
    </citation>
    <scope>NUCLEOTIDE SEQUENCE [LARGE SCALE GENOMIC DNA]</scope>
    <source>
        <strain evidence="5 6">DXS22W</strain>
    </source>
</reference>
<dbReference type="PANTHER" id="PTHR24422:SF10">
    <property type="entry name" value="CHEMOTAXIS PROTEIN METHYLTRANSFERASE 2"/>
    <property type="match status" value="1"/>
</dbReference>
<dbReference type="Proteomes" id="UP001365405">
    <property type="component" value="Unassembled WGS sequence"/>
</dbReference>
<dbReference type="SMART" id="SM00091">
    <property type="entry name" value="PAS"/>
    <property type="match status" value="7"/>
</dbReference>
<dbReference type="SUPFAM" id="SSF55785">
    <property type="entry name" value="PYP-like sensor domain (PAS domain)"/>
    <property type="match status" value="7"/>
</dbReference>
<feature type="domain" description="PAS" evidence="3">
    <location>
        <begin position="282"/>
        <end position="321"/>
    </location>
</feature>
<dbReference type="NCBIfam" id="TIGR00229">
    <property type="entry name" value="sensory_box"/>
    <property type="match status" value="7"/>
</dbReference>
<protein>
    <submittedName>
        <fullName evidence="5">PAS domain-containing methyl-accepting chemotaxis protein</fullName>
    </submittedName>
</protein>
<dbReference type="InterPro" id="IPR001610">
    <property type="entry name" value="PAC"/>
</dbReference>
<dbReference type="InterPro" id="IPR000014">
    <property type="entry name" value="PAS"/>
</dbReference>
<dbReference type="PROSITE" id="PS50112">
    <property type="entry name" value="PAS"/>
    <property type="match status" value="5"/>
</dbReference>
<dbReference type="Pfam" id="PF00015">
    <property type="entry name" value="MCPsignal"/>
    <property type="match status" value="1"/>
</dbReference>
<dbReference type="Pfam" id="PF08447">
    <property type="entry name" value="PAS_3"/>
    <property type="match status" value="5"/>
</dbReference>
<evidence type="ECO:0000259" key="2">
    <source>
        <dbReference type="PROSITE" id="PS50111"/>
    </source>
</evidence>
<feature type="domain" description="PAC" evidence="4">
    <location>
        <begin position="341"/>
        <end position="393"/>
    </location>
</feature>
<dbReference type="CDD" id="cd00130">
    <property type="entry name" value="PAS"/>
    <property type="match status" value="7"/>
</dbReference>
<feature type="domain" description="PAS" evidence="3">
    <location>
        <begin position="652"/>
        <end position="678"/>
    </location>
</feature>
<dbReference type="InterPro" id="IPR050903">
    <property type="entry name" value="Bact_Chemotaxis_MeTrfase"/>
</dbReference>
<feature type="domain" description="PAC" evidence="4">
    <location>
        <begin position="97"/>
        <end position="149"/>
    </location>
</feature>
<dbReference type="RefSeq" id="WP_341408630.1">
    <property type="nucleotide sequence ID" value="NZ_JBBUTH010000001.1"/>
</dbReference>
<evidence type="ECO:0000256" key="1">
    <source>
        <dbReference type="PROSITE-ProRule" id="PRU00284"/>
    </source>
</evidence>
<dbReference type="Pfam" id="PF08448">
    <property type="entry name" value="PAS_4"/>
    <property type="match status" value="1"/>
</dbReference>
<dbReference type="InterPro" id="IPR004090">
    <property type="entry name" value="Chemotax_Me-accpt_rcpt"/>
</dbReference>
<gene>
    <name evidence="5" type="ORF">AACH10_01740</name>
</gene>
<name>A0ABU9CAQ1_9BURK</name>
<feature type="domain" description="PAS" evidence="3">
    <location>
        <begin position="526"/>
        <end position="556"/>
    </location>
</feature>
<keyword evidence="1" id="KW-0807">Transducer</keyword>
<accession>A0ABU9CAQ1</accession>
<evidence type="ECO:0000259" key="4">
    <source>
        <dbReference type="PROSITE" id="PS50113"/>
    </source>
</evidence>
<dbReference type="InterPro" id="IPR013655">
    <property type="entry name" value="PAS_fold_3"/>
</dbReference>
<dbReference type="SMART" id="SM00086">
    <property type="entry name" value="PAC"/>
    <property type="match status" value="7"/>
</dbReference>
<feature type="domain" description="PAC" evidence="4">
    <location>
        <begin position="463"/>
        <end position="515"/>
    </location>
</feature>
<dbReference type="PROSITE" id="PS50113">
    <property type="entry name" value="PAC"/>
    <property type="match status" value="5"/>
</dbReference>
<dbReference type="Gene3D" id="3.30.450.20">
    <property type="entry name" value="PAS domain"/>
    <property type="match status" value="7"/>
</dbReference>
<dbReference type="SUPFAM" id="SSF58104">
    <property type="entry name" value="Methyl-accepting chemotaxis protein (MCP) signaling domain"/>
    <property type="match status" value="1"/>
</dbReference>
<evidence type="ECO:0000259" key="3">
    <source>
        <dbReference type="PROSITE" id="PS50112"/>
    </source>
</evidence>
<dbReference type="InterPro" id="IPR035965">
    <property type="entry name" value="PAS-like_dom_sf"/>
</dbReference>
<dbReference type="InterPro" id="IPR000700">
    <property type="entry name" value="PAS-assoc_C"/>
</dbReference>
<organism evidence="5 6">
    <name type="scientific">Pseudaquabacterium inlustre</name>
    <dbReference type="NCBI Taxonomy" id="2984192"/>
    <lineage>
        <taxon>Bacteria</taxon>
        <taxon>Pseudomonadati</taxon>
        <taxon>Pseudomonadota</taxon>
        <taxon>Betaproteobacteria</taxon>
        <taxon>Burkholderiales</taxon>
        <taxon>Sphaerotilaceae</taxon>
        <taxon>Pseudaquabacterium</taxon>
    </lineage>
</organism>
<sequence length="1071" mass="118810">MSAHSRDEAVALRDAVAQRPAAEIASLYAATDRSQAVIEYALDGTVLRANRNFLDLFGYEREDEIVGQHHRIFCDPDEAASLAYHEFWDRLRSGEHFTAQYQRRGKDGRIVHTQASYNPVLDEQGRVVSVVKFAYDVTEIKRQALENDSRIAAIDRTQAVIEFDLDGRVTAANDLYLQAMGYAREQVVGQPHRLLCPPEFADGPDYQAFWDHLRAGQHCTGEFERRDAKGRTVWLQAAYMPVLGIDGRPIKVVKYAIDVTDSKRRVLEADGIIAAIDRTQAVVEFDMQGTVLAANSLFLQTMGYRAEQVIGQSHRLFCDPEFAASGQYEDFWAELGDGQPQGGEFRRRAASGRTVWLQATYTPILDVDGKPYKVVKFATDVTDAKTKSLEDDSKLAAIGRSQGVIEFDLSGHVLTANENFLALMGYQIDEVIGQHHRMFVEPGEASGGAYRQFWLKLGRGEFDRGDYLRVAKGGRQVWIQATYNPIFDLDGQVVKVVKFCADITDSKMQALEMSARMSALSSSSCVLEMDARRTILSINDRLLAVLGYDREQVVGKPGSFVQFEEDVRNPAYEHNWGKLAAGQAVFGEMRGRGLNDRELWFATTLSPVMGLDGKLAKVILIATNITADKNARLEAQGKLEAIDRAQATIEFDIDGKVLRANANFLKLMGYRLEDIQGRHHRMFVDADEAASAEYMNFWERLSRGEVFGGEYRRLGRNGREVWIQATYNPVFDPSGRPVKVVKFATDVTEAKLRNAEFEARVQAIDKGQAVIEFDLDGRVLNANRNFLAAMGYTLREIQGQHHSLFCSPEYTQSTEYRVFWLRLNEGEFISGRFQRVGKYNREVWIQATYNPIFDLNGKVSKIIKYAFDVTHEVQLERRIAAKSEEMRDSIAQLAASITEIAANSGTAAENADAANQAARAGHAALEKSIAAIAAIQAGSMRMGEIVRAIGEIANQTNLLAFNAAIEAARAGQHGVGFSVVAGEVRKLAERSSTAAREIAKLIDESVMQVGQGAEVSRQAAHSFEGVLRAVERTDGSVGQIARATESQRLSAQAVSSLIAELTVPSSGPRAQ</sequence>
<evidence type="ECO:0000313" key="5">
    <source>
        <dbReference type="EMBL" id="MEK8048955.1"/>
    </source>
</evidence>
<dbReference type="EMBL" id="JBBUTH010000001">
    <property type="protein sequence ID" value="MEK8048955.1"/>
    <property type="molecule type" value="Genomic_DNA"/>
</dbReference>
<feature type="domain" description="PAS" evidence="3">
    <location>
        <begin position="160"/>
        <end position="190"/>
    </location>
</feature>
<dbReference type="InterPro" id="IPR004089">
    <property type="entry name" value="MCPsignal_dom"/>
</dbReference>
<evidence type="ECO:0000313" key="6">
    <source>
        <dbReference type="Proteomes" id="UP001365405"/>
    </source>
</evidence>
<dbReference type="SMART" id="SM00283">
    <property type="entry name" value="MA"/>
    <property type="match status" value="1"/>
</dbReference>
<dbReference type="Gene3D" id="1.10.287.950">
    <property type="entry name" value="Methyl-accepting chemotaxis protein"/>
    <property type="match status" value="1"/>
</dbReference>
<dbReference type="PANTHER" id="PTHR24422">
    <property type="entry name" value="CHEMOTAXIS PROTEIN METHYLTRANSFERASE"/>
    <property type="match status" value="1"/>
</dbReference>
<feature type="domain" description="PAC" evidence="4">
    <location>
        <begin position="707"/>
        <end position="759"/>
    </location>
</feature>
<keyword evidence="6" id="KW-1185">Reference proteome</keyword>
<feature type="domain" description="PAS" evidence="3">
    <location>
        <begin position="404"/>
        <end position="442"/>
    </location>
</feature>
<feature type="domain" description="Methyl-accepting transducer" evidence="2">
    <location>
        <begin position="880"/>
        <end position="1071"/>
    </location>
</feature>
<dbReference type="Pfam" id="PF13426">
    <property type="entry name" value="PAS_9"/>
    <property type="match status" value="1"/>
</dbReference>
<dbReference type="PROSITE" id="PS50111">
    <property type="entry name" value="CHEMOTAXIS_TRANSDUC_2"/>
    <property type="match status" value="1"/>
</dbReference>
<dbReference type="PRINTS" id="PR00260">
    <property type="entry name" value="CHEMTRNSDUCR"/>
</dbReference>
<proteinExistence type="predicted"/>
<comment type="caution">
    <text evidence="5">The sequence shown here is derived from an EMBL/GenBank/DDBJ whole genome shotgun (WGS) entry which is preliminary data.</text>
</comment>
<dbReference type="InterPro" id="IPR013656">
    <property type="entry name" value="PAS_4"/>
</dbReference>
<feature type="domain" description="PAC" evidence="4">
    <location>
        <begin position="827"/>
        <end position="881"/>
    </location>
</feature>